<gene>
    <name evidence="2" type="ORF">SAMN04488563_2852</name>
</gene>
<dbReference type="EMBL" id="LT629791">
    <property type="protein sequence ID" value="SDU57473.1"/>
    <property type="molecule type" value="Genomic_DNA"/>
</dbReference>
<keyword evidence="3" id="KW-1185">Reference proteome</keyword>
<protein>
    <submittedName>
        <fullName evidence="2">Rhamnogalacturonyl hydrolase YesR</fullName>
    </submittedName>
</protein>
<dbReference type="PANTHER" id="PTHR33886">
    <property type="entry name" value="UNSATURATED RHAMNOGALACTURONAN HYDROLASE (EUROFUNG)"/>
    <property type="match status" value="1"/>
</dbReference>
<sequence length="319" mass="33772">MGLPAGLVRAVADRTARCPVTIWGYGIGGTLSGLVRASSVLGSAEYAGRVEELVGPALAAAAAPTDHLIPVEALLALRRARPSAPVDAACERWVAAVLGAPEPWLGGPRVHRPDLEPWSSTVWVDCMHTDGPGLAALGRPAEAVEYATAYASVLQRDDGLFHHGYDVAARRGNGVAWGRGQAWALFGLVDTVHAAPDDGLRARLGRLVEALAAWEDRGRWHTVVDEPGSPVEHSVAAYLAWGLRRAVTYGLVDAGYAELADRAFDATLAALDDGALVVSEATPVGGHRDYVSRATGVFPWGQAPVLHAVLDRMEEETHR</sequence>
<dbReference type="Proteomes" id="UP000182977">
    <property type="component" value="Chromosome I"/>
</dbReference>
<proteinExistence type="predicted"/>
<keyword evidence="1 2" id="KW-0378">Hydrolase</keyword>
<dbReference type="InterPro" id="IPR008928">
    <property type="entry name" value="6-hairpin_glycosidase_sf"/>
</dbReference>
<dbReference type="OrthoDB" id="6381507at2"/>
<accession>A0A1H2JM99</accession>
<dbReference type="Pfam" id="PF07470">
    <property type="entry name" value="Glyco_hydro_88"/>
    <property type="match status" value="1"/>
</dbReference>
<dbReference type="GO" id="GO:0005975">
    <property type="term" value="P:carbohydrate metabolic process"/>
    <property type="evidence" value="ECO:0007669"/>
    <property type="project" value="InterPro"/>
</dbReference>
<organism evidence="2 3">
    <name type="scientific">Jiangella alkaliphila</name>
    <dbReference type="NCBI Taxonomy" id="419479"/>
    <lineage>
        <taxon>Bacteria</taxon>
        <taxon>Bacillati</taxon>
        <taxon>Actinomycetota</taxon>
        <taxon>Actinomycetes</taxon>
        <taxon>Jiangellales</taxon>
        <taxon>Jiangellaceae</taxon>
        <taxon>Jiangella</taxon>
    </lineage>
</organism>
<dbReference type="InterPro" id="IPR052043">
    <property type="entry name" value="PolySaccharide_Degr_Enz"/>
</dbReference>
<dbReference type="InterPro" id="IPR012341">
    <property type="entry name" value="6hp_glycosidase-like_sf"/>
</dbReference>
<dbReference type="AlphaFoldDB" id="A0A1H2JM99"/>
<dbReference type="RefSeq" id="WP_046767426.1">
    <property type="nucleotide sequence ID" value="NZ_KQ061221.1"/>
</dbReference>
<dbReference type="GO" id="GO:0016787">
    <property type="term" value="F:hydrolase activity"/>
    <property type="evidence" value="ECO:0007669"/>
    <property type="project" value="UniProtKB-KW"/>
</dbReference>
<dbReference type="InterPro" id="IPR010905">
    <property type="entry name" value="Glyco_hydro_88"/>
</dbReference>
<name>A0A1H2JM99_9ACTN</name>
<dbReference type="Gene3D" id="1.50.10.10">
    <property type="match status" value="1"/>
</dbReference>
<evidence type="ECO:0000313" key="3">
    <source>
        <dbReference type="Proteomes" id="UP000182977"/>
    </source>
</evidence>
<dbReference type="SUPFAM" id="SSF48208">
    <property type="entry name" value="Six-hairpin glycosidases"/>
    <property type="match status" value="1"/>
</dbReference>
<evidence type="ECO:0000256" key="1">
    <source>
        <dbReference type="ARBA" id="ARBA00022801"/>
    </source>
</evidence>
<reference evidence="3" key="1">
    <citation type="submission" date="2016-10" db="EMBL/GenBank/DDBJ databases">
        <authorList>
            <person name="Varghese N."/>
            <person name="Submissions S."/>
        </authorList>
    </citation>
    <scope>NUCLEOTIDE SEQUENCE [LARGE SCALE GENOMIC DNA]</scope>
    <source>
        <strain evidence="3">DSM 45079</strain>
    </source>
</reference>
<evidence type="ECO:0000313" key="2">
    <source>
        <dbReference type="EMBL" id="SDU57473.1"/>
    </source>
</evidence>
<dbReference type="STRING" id="419479.SAMN04488563_2852"/>
<dbReference type="PANTHER" id="PTHR33886:SF8">
    <property type="entry name" value="UNSATURATED RHAMNOGALACTURONAN HYDROLASE (EUROFUNG)"/>
    <property type="match status" value="1"/>
</dbReference>